<dbReference type="EMBL" id="PQGE01000011">
    <property type="protein sequence ID" value="POP43989.1"/>
    <property type="molecule type" value="Genomic_DNA"/>
</dbReference>
<evidence type="ECO:0008006" key="6">
    <source>
        <dbReference type="Google" id="ProtNLM"/>
    </source>
</evidence>
<evidence type="ECO:0000313" key="3">
    <source>
        <dbReference type="EMBL" id="POP48161.1"/>
    </source>
</evidence>
<dbReference type="InterPro" id="IPR050458">
    <property type="entry name" value="LolB"/>
</dbReference>
<feature type="compositionally biased region" description="Polar residues" evidence="1">
    <location>
        <begin position="723"/>
        <end position="741"/>
    </location>
</feature>
<dbReference type="Proteomes" id="UP000247005">
    <property type="component" value="Unassembled WGS sequence"/>
</dbReference>
<dbReference type="Pfam" id="PF18934">
    <property type="entry name" value="DUF5682"/>
    <property type="match status" value="1"/>
</dbReference>
<dbReference type="InterPro" id="IPR043737">
    <property type="entry name" value="DUF5682"/>
</dbReference>
<feature type="compositionally biased region" description="Polar residues" evidence="1">
    <location>
        <begin position="112"/>
        <end position="121"/>
    </location>
</feature>
<evidence type="ECO:0000313" key="2">
    <source>
        <dbReference type="EMBL" id="POP43989.1"/>
    </source>
</evidence>
<dbReference type="Proteomes" id="UP000237073">
    <property type="component" value="Unassembled WGS sequence"/>
</dbReference>
<dbReference type="EMBL" id="PQGD01000011">
    <property type="protein sequence ID" value="POP48161.1"/>
    <property type="molecule type" value="Genomic_DNA"/>
</dbReference>
<organism evidence="3 5">
    <name type="scientific">Superficieibacter electus</name>
    <dbReference type="NCBI Taxonomy" id="2022662"/>
    <lineage>
        <taxon>Bacteria</taxon>
        <taxon>Pseudomonadati</taxon>
        <taxon>Pseudomonadota</taxon>
        <taxon>Gammaproteobacteria</taxon>
        <taxon>Enterobacterales</taxon>
        <taxon>Enterobacteriaceae</taxon>
        <taxon>Superficieibacter</taxon>
    </lineage>
</organism>
<protein>
    <recommendedName>
        <fullName evidence="6">4-aminobutyrate aminotransferase</fullName>
    </recommendedName>
</protein>
<name>A0A2P5GNM1_9ENTR</name>
<feature type="region of interest" description="Disordered" evidence="1">
    <location>
        <begin position="723"/>
        <end position="742"/>
    </location>
</feature>
<dbReference type="PANTHER" id="PTHR30634:SF14">
    <property type="match status" value="1"/>
</dbReference>
<keyword evidence="4" id="KW-1185">Reference proteome</keyword>
<comment type="caution">
    <text evidence="3">The sequence shown here is derived from an EMBL/GenBank/DDBJ whole genome shotgun (WGS) entry which is preliminary data.</text>
</comment>
<dbReference type="PANTHER" id="PTHR30634">
    <property type="entry name" value="OUTER MEMBRANE LOLAB LIPOPROTEIN INSERTION APPARATUS"/>
    <property type="match status" value="1"/>
</dbReference>
<gene>
    <name evidence="3" type="ORF">CHU32_15110</name>
    <name evidence="2" type="ORF">CHU33_13420</name>
</gene>
<dbReference type="RefSeq" id="WP_103676593.1">
    <property type="nucleotide sequence ID" value="NZ_PQGD01000011.1"/>
</dbReference>
<feature type="region of interest" description="Disordered" evidence="1">
    <location>
        <begin position="111"/>
        <end position="141"/>
    </location>
</feature>
<dbReference type="AlphaFoldDB" id="A0A2P5GNM1"/>
<accession>A0A2P5GNM1</accession>
<sequence>MSDHTVHLFGIRHHGPGCARSLLTALEALQPDCLLVEGPPDGEAMLPLIPHENMQPPVALLIYAPEQSQRAVFYPFAHFSPEWQALRYGLERQIAVRFMDLPIAHQFALEQAQENETSETLAQEAHEETAPSVAPAEEMEEEASHFYGDPLDWLGRAAGYQDGESWWNHMVEERADDLTLFDAIREAMTALRQDSPVAERSAAEQHREALREAWMRKVIRQAQKEGFSRIAVVCGAWHVPALENAPPLKTDNALLKGLPKMKVEATWTPWSNQALSRASGYGAGIHAPAWYGYLWQNQQPAMRSIGWLARAAALFREADIDCSSAHIIEAARLAEALAAMRERPQPGLDELCEALQTVVCMGESAPLELIRSRLIIGDGIGCIPDETPAVPLQRDLMQLQKSLRLKPEASQKTLDLDLRKPNDLARSHLLHRLTLLGIVWGQRQKEGYSAKGTFHEIWSLCWEPRLAMDIITASRWGNTLLEASTAKSLDLARQTTHLPALASLINTVLLADLSEAITPVARALESLAATSGDTAHLLETLTPLVAIVRYGNVRQTDSSMVNAVLASLAPRAAIGLPAACSSLNDESAAAMKPRITDAHSALALLEEESLLGEWYQALGRLTRGEGPHPLLQGLATRLLFDAGQGSLEDTATLMSRALSSAVPPANAAAWAEGFLNDSAMLLLHDDTLWQVLDDWLAGLTADHFRTILPMMRRTFGQFTSPQRQQLGERASQQHNATSAIASSEAEWDVQRAARTVPLLRRILALPPEAPCKTQ</sequence>
<evidence type="ECO:0000313" key="5">
    <source>
        <dbReference type="Proteomes" id="UP000247005"/>
    </source>
</evidence>
<dbReference type="OrthoDB" id="9768066at2"/>
<reference evidence="4 5" key="1">
    <citation type="submission" date="2018-01" db="EMBL/GenBank/DDBJ databases">
        <title>Superficieibacter electus gen. nov., sp. nov., an extended-spectrum beta-lactamase possessing member of the Enterobacteriaceae family, isolated from intensive care unit surfaces.</title>
        <authorList>
            <person name="Potter R.F."/>
            <person name="D'Souza A.W."/>
        </authorList>
    </citation>
    <scope>NUCLEOTIDE SEQUENCE [LARGE SCALE GENOMIC DNA]</scope>
    <source>
        <strain evidence="3 5">BP-1</strain>
        <strain evidence="2 4">BP-2</strain>
    </source>
</reference>
<evidence type="ECO:0000313" key="4">
    <source>
        <dbReference type="Proteomes" id="UP000237073"/>
    </source>
</evidence>
<proteinExistence type="predicted"/>
<evidence type="ECO:0000256" key="1">
    <source>
        <dbReference type="SAM" id="MobiDB-lite"/>
    </source>
</evidence>